<accession>A0ABV5S153</accession>
<dbReference type="EMBL" id="JBHMBW010000016">
    <property type="protein sequence ID" value="MFB9625407.1"/>
    <property type="molecule type" value="Genomic_DNA"/>
</dbReference>
<gene>
    <name evidence="2" type="ORF">ACFFSA_20165</name>
</gene>
<protein>
    <recommendedName>
        <fullName evidence="4">Lipoprotein</fullName>
    </recommendedName>
</protein>
<name>A0ABV5S153_9ACTN</name>
<evidence type="ECO:0000256" key="1">
    <source>
        <dbReference type="SAM" id="MobiDB-lite"/>
    </source>
</evidence>
<evidence type="ECO:0000313" key="3">
    <source>
        <dbReference type="Proteomes" id="UP001589532"/>
    </source>
</evidence>
<dbReference type="PROSITE" id="PS51257">
    <property type="entry name" value="PROKAR_LIPOPROTEIN"/>
    <property type="match status" value="1"/>
</dbReference>
<evidence type="ECO:0000313" key="2">
    <source>
        <dbReference type="EMBL" id="MFB9625407.1"/>
    </source>
</evidence>
<dbReference type="Proteomes" id="UP001589532">
    <property type="component" value="Unassembled WGS sequence"/>
</dbReference>
<proteinExistence type="predicted"/>
<dbReference type="RefSeq" id="WP_344987864.1">
    <property type="nucleotide sequence ID" value="NZ_BAAAXV010000002.1"/>
</dbReference>
<evidence type="ECO:0008006" key="4">
    <source>
        <dbReference type="Google" id="ProtNLM"/>
    </source>
</evidence>
<comment type="caution">
    <text evidence="2">The sequence shown here is derived from an EMBL/GenBank/DDBJ whole genome shotgun (WGS) entry which is preliminary data.</text>
</comment>
<feature type="compositionally biased region" description="Low complexity" evidence="1">
    <location>
        <begin position="196"/>
        <end position="206"/>
    </location>
</feature>
<reference evidence="2 3" key="1">
    <citation type="submission" date="2024-09" db="EMBL/GenBank/DDBJ databases">
        <authorList>
            <person name="Sun Q."/>
            <person name="Mori K."/>
        </authorList>
    </citation>
    <scope>NUCLEOTIDE SEQUENCE [LARGE SCALE GENOMIC DNA]</scope>
    <source>
        <strain evidence="2 3">JCM 3143</strain>
    </source>
</reference>
<feature type="region of interest" description="Disordered" evidence="1">
    <location>
        <begin position="196"/>
        <end position="259"/>
    </location>
</feature>
<organism evidence="2 3">
    <name type="scientific">Nonomuraea helvata</name>
    <dbReference type="NCBI Taxonomy" id="37484"/>
    <lineage>
        <taxon>Bacteria</taxon>
        <taxon>Bacillati</taxon>
        <taxon>Actinomycetota</taxon>
        <taxon>Actinomycetes</taxon>
        <taxon>Streptosporangiales</taxon>
        <taxon>Streptosporangiaceae</taxon>
        <taxon>Nonomuraea</taxon>
    </lineage>
</organism>
<sequence length="259" mass="25999">MRAWVAVLAAAAVLAGGCGGEPGGSGAGQGGPGPRTAAPALITMEPVPPAGSGELPEAEARVGLDCQTMLRNRDFEAGAEKMGRVASSGAATDGERAIARVCEAAANANMKKFHKAMRIADQAKGDLDALPPALRMQALELLYHTELVSAAGVGDTGKAREAFDHLTELGRDPSSYVGDACAVAPDPAAFPECTTATATATGSPPAEQGSPAPRPEESSTEPTGPVEETTSHGSVTEPPGEVTSEPAETGTGGPTSRES</sequence>
<keyword evidence="3" id="KW-1185">Reference proteome</keyword>